<evidence type="ECO:0000256" key="6">
    <source>
        <dbReference type="SAM" id="MobiDB-lite"/>
    </source>
</evidence>
<gene>
    <name evidence="5 9" type="primary">rplB</name>
    <name evidence="9" type="ORF">E3J68_02295</name>
</gene>
<dbReference type="GO" id="GO:0002181">
    <property type="term" value="P:cytoplasmic translation"/>
    <property type="evidence" value="ECO:0007669"/>
    <property type="project" value="TreeGrafter"/>
</dbReference>
<keyword evidence="2 5" id="KW-0689">Ribosomal protein</keyword>
<dbReference type="GO" id="GO:0015934">
    <property type="term" value="C:large ribosomal subunit"/>
    <property type="evidence" value="ECO:0007669"/>
    <property type="project" value="InterPro"/>
</dbReference>
<comment type="similarity">
    <text evidence="1 5">Belongs to the universal ribosomal protein uL2 family.</text>
</comment>
<dbReference type="Gene3D" id="2.40.50.140">
    <property type="entry name" value="Nucleic acid-binding proteins"/>
    <property type="match status" value="1"/>
</dbReference>
<dbReference type="FunFam" id="2.40.50.140:FF:000003">
    <property type="entry name" value="50S ribosomal protein L2"/>
    <property type="match status" value="1"/>
</dbReference>
<dbReference type="FunFam" id="2.30.30.30:FF:000001">
    <property type="entry name" value="50S ribosomal protein L2"/>
    <property type="match status" value="1"/>
</dbReference>
<dbReference type="SUPFAM" id="SSF50249">
    <property type="entry name" value="Nucleic acid-binding proteins"/>
    <property type="match status" value="1"/>
</dbReference>
<dbReference type="NCBIfam" id="TIGR01171">
    <property type="entry name" value="rplB_bact"/>
    <property type="match status" value="1"/>
</dbReference>
<dbReference type="PANTHER" id="PTHR13691:SF5">
    <property type="entry name" value="LARGE RIBOSOMAL SUBUNIT PROTEIN UL2M"/>
    <property type="match status" value="1"/>
</dbReference>
<evidence type="ECO:0000256" key="2">
    <source>
        <dbReference type="ARBA" id="ARBA00022980"/>
    </source>
</evidence>
<keyword evidence="3 5" id="KW-0687">Ribonucleoprotein</keyword>
<organism evidence="9 10">
    <name type="scientific">Aerophobetes bacterium</name>
    <dbReference type="NCBI Taxonomy" id="2030807"/>
    <lineage>
        <taxon>Bacteria</taxon>
        <taxon>Candidatus Aerophobota</taxon>
    </lineage>
</organism>
<dbReference type="InterPro" id="IPR014722">
    <property type="entry name" value="Rib_uL2_dom2"/>
</dbReference>
<dbReference type="PROSITE" id="PS00467">
    <property type="entry name" value="RIBOSOMAL_L2"/>
    <property type="match status" value="1"/>
</dbReference>
<feature type="region of interest" description="Disordered" evidence="6">
    <location>
        <begin position="224"/>
        <end position="276"/>
    </location>
</feature>
<dbReference type="Proteomes" id="UP000316517">
    <property type="component" value="Unassembled WGS sequence"/>
</dbReference>
<dbReference type="EMBL" id="SOJT01000096">
    <property type="protein sequence ID" value="TET29096.1"/>
    <property type="molecule type" value="Genomic_DNA"/>
</dbReference>
<dbReference type="GO" id="GO:0003735">
    <property type="term" value="F:structural constituent of ribosome"/>
    <property type="evidence" value="ECO:0007669"/>
    <property type="project" value="InterPro"/>
</dbReference>
<dbReference type="Gene3D" id="2.30.30.30">
    <property type="match status" value="1"/>
</dbReference>
<dbReference type="HAMAP" id="MF_01320_B">
    <property type="entry name" value="Ribosomal_uL2_B"/>
    <property type="match status" value="1"/>
</dbReference>
<evidence type="ECO:0000256" key="4">
    <source>
        <dbReference type="ARBA" id="ARBA00035242"/>
    </source>
</evidence>
<dbReference type="InterPro" id="IPR008991">
    <property type="entry name" value="Translation_prot_SH3-like_sf"/>
</dbReference>
<evidence type="ECO:0000259" key="7">
    <source>
        <dbReference type="SMART" id="SM01382"/>
    </source>
</evidence>
<comment type="function">
    <text evidence="5">One of the primary rRNA binding proteins. Required for association of the 30S and 50S subunits to form the 70S ribosome, for tRNA binding and peptide bond formation. It has been suggested to have peptidyltransferase activity; this is somewhat controversial. Makes several contacts with the 16S rRNA in the 70S ribosome.</text>
</comment>
<evidence type="ECO:0000313" key="10">
    <source>
        <dbReference type="Proteomes" id="UP000316517"/>
    </source>
</evidence>
<evidence type="ECO:0000313" key="9">
    <source>
        <dbReference type="EMBL" id="TET29096.1"/>
    </source>
</evidence>
<dbReference type="GO" id="GO:0019843">
    <property type="term" value="F:rRNA binding"/>
    <property type="evidence" value="ECO:0007669"/>
    <property type="project" value="UniProtKB-UniRule"/>
</dbReference>
<dbReference type="Pfam" id="PF03947">
    <property type="entry name" value="Ribosomal_L2_C"/>
    <property type="match status" value="1"/>
</dbReference>
<evidence type="ECO:0000259" key="8">
    <source>
        <dbReference type="SMART" id="SM01383"/>
    </source>
</evidence>
<dbReference type="InterPro" id="IPR014726">
    <property type="entry name" value="Ribosomal_uL2_dom3"/>
</dbReference>
<dbReference type="PANTHER" id="PTHR13691">
    <property type="entry name" value="RIBOSOMAL PROTEIN L2"/>
    <property type="match status" value="1"/>
</dbReference>
<dbReference type="InterPro" id="IPR012340">
    <property type="entry name" value="NA-bd_OB-fold"/>
</dbReference>
<reference evidence="9 10" key="1">
    <citation type="submission" date="2019-03" db="EMBL/GenBank/DDBJ databases">
        <title>Metabolic potential of uncultured bacteria and archaea associated with petroleum seepage in deep-sea sediments.</title>
        <authorList>
            <person name="Dong X."/>
            <person name="Hubert C."/>
        </authorList>
    </citation>
    <scope>NUCLEOTIDE SEQUENCE [LARGE SCALE GENOMIC DNA]</scope>
    <source>
        <strain evidence="9">E44_bin3</strain>
    </source>
</reference>
<dbReference type="InterPro" id="IPR022669">
    <property type="entry name" value="Ribosomal_uL2_C"/>
</dbReference>
<dbReference type="InterPro" id="IPR005880">
    <property type="entry name" value="Ribosomal_uL2_bac/org-type"/>
</dbReference>
<feature type="domain" description="Large ribosomal subunit protein uL2 RNA-binding" evidence="8">
    <location>
        <begin position="42"/>
        <end position="118"/>
    </location>
</feature>
<evidence type="ECO:0000256" key="3">
    <source>
        <dbReference type="ARBA" id="ARBA00023274"/>
    </source>
</evidence>
<evidence type="ECO:0000256" key="1">
    <source>
        <dbReference type="ARBA" id="ARBA00005636"/>
    </source>
</evidence>
<dbReference type="InterPro" id="IPR022671">
    <property type="entry name" value="Ribosomal_uL2_CS"/>
</dbReference>
<feature type="domain" description="Large ribosomal subunit protein uL2 C-terminal" evidence="7">
    <location>
        <begin position="124"/>
        <end position="252"/>
    </location>
</feature>
<dbReference type="SMART" id="SM01383">
    <property type="entry name" value="Ribosomal_L2"/>
    <property type="match status" value="1"/>
</dbReference>
<dbReference type="SMART" id="SM01382">
    <property type="entry name" value="Ribosomal_L2_C"/>
    <property type="match status" value="1"/>
</dbReference>
<accession>A0A523TFH3</accession>
<dbReference type="FunFam" id="4.10.950.10:FF:000001">
    <property type="entry name" value="50S ribosomal protein L2"/>
    <property type="match status" value="1"/>
</dbReference>
<dbReference type="GO" id="GO:0016740">
    <property type="term" value="F:transferase activity"/>
    <property type="evidence" value="ECO:0007669"/>
    <property type="project" value="InterPro"/>
</dbReference>
<proteinExistence type="inferred from homology"/>
<comment type="subunit">
    <text evidence="5">Part of the 50S ribosomal subunit. Forms a bridge to the 30S subunit in the 70S ribosome.</text>
</comment>
<dbReference type="InterPro" id="IPR022666">
    <property type="entry name" value="Ribosomal_uL2_RNA-bd_dom"/>
</dbReference>
<dbReference type="InterPro" id="IPR002171">
    <property type="entry name" value="Ribosomal_uL2"/>
</dbReference>
<keyword evidence="5" id="KW-0694">RNA-binding</keyword>
<feature type="region of interest" description="Disordered" evidence="6">
    <location>
        <begin position="1"/>
        <end position="57"/>
    </location>
</feature>
<keyword evidence="5" id="KW-0699">rRNA-binding</keyword>
<comment type="caution">
    <text evidence="9">The sequence shown here is derived from an EMBL/GenBank/DDBJ whole genome shotgun (WGS) entry which is preliminary data.</text>
</comment>
<dbReference type="SUPFAM" id="SSF50104">
    <property type="entry name" value="Translation proteins SH3-like domain"/>
    <property type="match status" value="1"/>
</dbReference>
<dbReference type="AlphaFoldDB" id="A0A523TFH3"/>
<sequence length="276" mass="30584">MPTRIYKPTSSGRRHQTGSDFSEITRAKPQRTLTSPLQKRAGRGDQGRITVKHRGGGSKKKYRLIDFKRDKEGVPARVTSIEYDPNRSARIALLCYKDGEKRYIIAPHFLKVGDGVMAGEKASFGRGNNLSLRRIPEGSSIYNIELKRGKGGQLVRSAGTSAELLSKEGGYAQVKLPSGEIRLVPLECRATLGQVGNVEHENIQIGKAGRSRWLGRRPRVRGVAMNPIDHPHGGGEGRSGPGRHPVTPWGKPTLGKKTRKIRKSSDRFIVQRRKKK</sequence>
<name>A0A523TFH3_UNCAE</name>
<dbReference type="Pfam" id="PF00181">
    <property type="entry name" value="Ribosomal_L2_N"/>
    <property type="match status" value="1"/>
</dbReference>
<dbReference type="Gene3D" id="4.10.950.10">
    <property type="entry name" value="Ribosomal protein L2, domain 3"/>
    <property type="match status" value="1"/>
</dbReference>
<dbReference type="PIRSF" id="PIRSF002158">
    <property type="entry name" value="Ribosomal_L2"/>
    <property type="match status" value="1"/>
</dbReference>
<protein>
    <recommendedName>
        <fullName evidence="4 5">Large ribosomal subunit protein uL2</fullName>
    </recommendedName>
</protein>
<evidence type="ECO:0000256" key="5">
    <source>
        <dbReference type="HAMAP-Rule" id="MF_01320"/>
    </source>
</evidence>